<gene>
    <name evidence="1" type="ORF">INT47_008188</name>
</gene>
<proteinExistence type="predicted"/>
<dbReference type="EMBL" id="JAEPRD010000051">
    <property type="protein sequence ID" value="KAG2203461.1"/>
    <property type="molecule type" value="Genomic_DNA"/>
</dbReference>
<comment type="caution">
    <text evidence="1">The sequence shown here is derived from an EMBL/GenBank/DDBJ whole genome shotgun (WGS) entry which is preliminary data.</text>
</comment>
<protein>
    <submittedName>
        <fullName evidence="1">Uncharacterized protein</fullName>
    </submittedName>
</protein>
<accession>A0A8H7R5C9</accession>
<keyword evidence="2" id="KW-1185">Reference proteome</keyword>
<evidence type="ECO:0000313" key="2">
    <source>
        <dbReference type="Proteomes" id="UP000603453"/>
    </source>
</evidence>
<reference evidence="1" key="1">
    <citation type="submission" date="2020-12" db="EMBL/GenBank/DDBJ databases">
        <title>Metabolic potential, ecology and presence of endohyphal bacteria is reflected in genomic diversity of Mucoromycotina.</title>
        <authorList>
            <person name="Muszewska A."/>
            <person name="Okrasinska A."/>
            <person name="Steczkiewicz K."/>
            <person name="Drgas O."/>
            <person name="Orlowska M."/>
            <person name="Perlinska-Lenart U."/>
            <person name="Aleksandrzak-Piekarczyk T."/>
            <person name="Szatraj K."/>
            <person name="Zielenkiewicz U."/>
            <person name="Pilsyk S."/>
            <person name="Malc E."/>
            <person name="Mieczkowski P."/>
            <person name="Kruszewska J.S."/>
            <person name="Biernat P."/>
            <person name="Pawlowska J."/>
        </authorList>
    </citation>
    <scope>NUCLEOTIDE SEQUENCE</scope>
    <source>
        <strain evidence="1">WA0000017839</strain>
    </source>
</reference>
<name>A0A8H7R5C9_9FUNG</name>
<evidence type="ECO:0000313" key="1">
    <source>
        <dbReference type="EMBL" id="KAG2203461.1"/>
    </source>
</evidence>
<sequence>MKETFTREQAICMFYHQPYEKEKAKDLLKSVENIYTEVCYKDDAMKPFLCPVEDVITFGYHQYPLEDDLHA</sequence>
<dbReference type="Proteomes" id="UP000603453">
    <property type="component" value="Unassembled WGS sequence"/>
</dbReference>
<dbReference type="AlphaFoldDB" id="A0A8H7R5C9"/>
<dbReference type="OrthoDB" id="2288259at2759"/>
<organism evidence="1 2">
    <name type="scientific">Mucor saturninus</name>
    <dbReference type="NCBI Taxonomy" id="64648"/>
    <lineage>
        <taxon>Eukaryota</taxon>
        <taxon>Fungi</taxon>
        <taxon>Fungi incertae sedis</taxon>
        <taxon>Mucoromycota</taxon>
        <taxon>Mucoromycotina</taxon>
        <taxon>Mucoromycetes</taxon>
        <taxon>Mucorales</taxon>
        <taxon>Mucorineae</taxon>
        <taxon>Mucoraceae</taxon>
        <taxon>Mucor</taxon>
    </lineage>
</organism>